<accession>A0ABN1VRH4</accession>
<evidence type="ECO:0000313" key="2">
    <source>
        <dbReference type="EMBL" id="GAA1220324.1"/>
    </source>
</evidence>
<dbReference type="EMBL" id="BAAAKW010000033">
    <property type="protein sequence ID" value="GAA1220324.1"/>
    <property type="molecule type" value="Genomic_DNA"/>
</dbReference>
<organism evidence="2 3">
    <name type="scientific">Rhodoglobus aureus</name>
    <dbReference type="NCBI Taxonomy" id="191497"/>
    <lineage>
        <taxon>Bacteria</taxon>
        <taxon>Bacillati</taxon>
        <taxon>Actinomycetota</taxon>
        <taxon>Actinomycetes</taxon>
        <taxon>Micrococcales</taxon>
        <taxon>Microbacteriaceae</taxon>
        <taxon>Rhodoglobus</taxon>
    </lineage>
</organism>
<reference evidence="2 3" key="1">
    <citation type="journal article" date="2019" name="Int. J. Syst. Evol. Microbiol.">
        <title>The Global Catalogue of Microorganisms (GCM) 10K type strain sequencing project: providing services to taxonomists for standard genome sequencing and annotation.</title>
        <authorList>
            <consortium name="The Broad Institute Genomics Platform"/>
            <consortium name="The Broad Institute Genome Sequencing Center for Infectious Disease"/>
            <person name="Wu L."/>
            <person name="Ma J."/>
        </authorList>
    </citation>
    <scope>NUCLEOTIDE SEQUENCE [LARGE SCALE GENOMIC DNA]</scope>
    <source>
        <strain evidence="2 3">JCM 12762</strain>
    </source>
</reference>
<dbReference type="Proteomes" id="UP001500943">
    <property type="component" value="Unassembled WGS sequence"/>
</dbReference>
<proteinExistence type="predicted"/>
<feature type="region of interest" description="Disordered" evidence="1">
    <location>
        <begin position="14"/>
        <end position="50"/>
    </location>
</feature>
<name>A0ABN1VRH4_9MICO</name>
<sequence length="204" mass="21392">MTIVVTLATATAPTGGALQSAPSATPSANEQNSADPEPAAVAPTEESTGARCVDFTAEADALDIDEVSVAQSDRDELLVEFTLTSALPDGSALLGLYAESSDADRTYQFSIELEDGEIESVTSYELNSDKSDRMDTDDAEVSGAVVRFVVASKVAKKLGGDWSWFAFTTLNETSVDACPGDPGAFETLKFERSAGSSGRAERDD</sequence>
<evidence type="ECO:0000313" key="3">
    <source>
        <dbReference type="Proteomes" id="UP001500943"/>
    </source>
</evidence>
<comment type="caution">
    <text evidence="2">The sequence shown here is derived from an EMBL/GenBank/DDBJ whole genome shotgun (WGS) entry which is preliminary data.</text>
</comment>
<gene>
    <name evidence="2" type="ORF">GCM10009655_19880</name>
</gene>
<keyword evidence="3" id="KW-1185">Reference proteome</keyword>
<feature type="compositionally biased region" description="Polar residues" evidence="1">
    <location>
        <begin position="20"/>
        <end position="34"/>
    </location>
</feature>
<evidence type="ECO:0000256" key="1">
    <source>
        <dbReference type="SAM" id="MobiDB-lite"/>
    </source>
</evidence>
<protein>
    <submittedName>
        <fullName evidence="2">Uncharacterized protein</fullName>
    </submittedName>
</protein>